<organism evidence="2 3">
    <name type="scientific">Brucella rhizosphaerae</name>
    <dbReference type="NCBI Taxonomy" id="571254"/>
    <lineage>
        <taxon>Bacteria</taxon>
        <taxon>Pseudomonadati</taxon>
        <taxon>Pseudomonadota</taxon>
        <taxon>Alphaproteobacteria</taxon>
        <taxon>Hyphomicrobiales</taxon>
        <taxon>Brucellaceae</taxon>
        <taxon>Brucella/Ochrobactrum group</taxon>
        <taxon>Brucella</taxon>
    </lineage>
</organism>
<dbReference type="InterPro" id="IPR029063">
    <property type="entry name" value="SAM-dependent_MTases_sf"/>
</dbReference>
<dbReference type="SUPFAM" id="SSF53335">
    <property type="entry name" value="S-adenosyl-L-methionine-dependent methyltransferases"/>
    <property type="match status" value="1"/>
</dbReference>
<dbReference type="Pfam" id="PF08241">
    <property type="entry name" value="Methyltransf_11"/>
    <property type="match status" value="1"/>
</dbReference>
<feature type="domain" description="Methyltransferase type 11" evidence="1">
    <location>
        <begin position="87"/>
        <end position="130"/>
    </location>
</feature>
<protein>
    <submittedName>
        <fullName evidence="2">Methyltransferase domain protein</fullName>
    </submittedName>
</protein>
<keyword evidence="2" id="KW-0489">Methyltransferase</keyword>
<comment type="caution">
    <text evidence="2">The sequence shown here is derived from an EMBL/GenBank/DDBJ whole genome shotgun (WGS) entry which is preliminary data.</text>
</comment>
<keyword evidence="3" id="KW-1185">Reference proteome</keyword>
<dbReference type="Gene3D" id="3.40.50.150">
    <property type="entry name" value="Vaccinia Virus protein VP39"/>
    <property type="match status" value="1"/>
</dbReference>
<sequence length="255" mass="28584">MHPDIIELRSFYDTTLGHLTERSIRMALAALWGRVPGERLVGLGYSLPYLDRFSADTERSFAFMPAGQGAIAWPSPDKSATALVFDEELPLPDSSIDRILMVHALEYAENAAETLKEMWRVLAPNGRLVIVVPNRRGVWARLDRTPFGSGRPYSRTQLTALLREANFTVNIVSNALHFPPVKRRWMMRPCMAVEGVGRKLWPLFSGVLVVEAQKRLYQGLPVAQRSSRRVFVPVLAPHGSPLSGLRKTASKEPKK</sequence>
<dbReference type="GO" id="GO:0008757">
    <property type="term" value="F:S-adenosylmethionine-dependent methyltransferase activity"/>
    <property type="evidence" value="ECO:0007669"/>
    <property type="project" value="InterPro"/>
</dbReference>
<accession>A0A256F392</accession>
<reference evidence="2 3" key="1">
    <citation type="submission" date="2017-07" db="EMBL/GenBank/DDBJ databases">
        <title>Phylogenetic study on the rhizospheric bacterium Ochrobactrum sp. A44.</title>
        <authorList>
            <person name="Krzyzanowska D.M."/>
            <person name="Ossowicki A."/>
            <person name="Rajewska M."/>
            <person name="Maciag T."/>
            <person name="Kaczynski Z."/>
            <person name="Czerwicka M."/>
            <person name="Jafra S."/>
        </authorList>
    </citation>
    <scope>NUCLEOTIDE SEQUENCE [LARGE SCALE GENOMIC DNA]</scope>
    <source>
        <strain evidence="2 3">PR17</strain>
    </source>
</reference>
<keyword evidence="2" id="KW-0808">Transferase</keyword>
<gene>
    <name evidence="2" type="ORF">CEV32_1743</name>
</gene>
<dbReference type="InterPro" id="IPR013216">
    <property type="entry name" value="Methyltransf_11"/>
</dbReference>
<dbReference type="EMBL" id="NNRK01000034">
    <property type="protein sequence ID" value="OYR09314.1"/>
    <property type="molecule type" value="Genomic_DNA"/>
</dbReference>
<dbReference type="eggNOG" id="COG2226">
    <property type="taxonomic scope" value="Bacteria"/>
</dbReference>
<name>A0A256F392_9HYPH</name>
<dbReference type="AlphaFoldDB" id="A0A256F392"/>
<evidence type="ECO:0000313" key="2">
    <source>
        <dbReference type="EMBL" id="OYR09314.1"/>
    </source>
</evidence>
<dbReference type="RefSeq" id="WP_094579145.1">
    <property type="nucleotide sequence ID" value="NZ_JBHEEL010000003.1"/>
</dbReference>
<proteinExistence type="predicted"/>
<dbReference type="OrthoDB" id="9800231at2"/>
<evidence type="ECO:0000259" key="1">
    <source>
        <dbReference type="Pfam" id="PF08241"/>
    </source>
</evidence>
<dbReference type="CDD" id="cd02440">
    <property type="entry name" value="AdoMet_MTases"/>
    <property type="match status" value="1"/>
</dbReference>
<dbReference type="GO" id="GO:0032259">
    <property type="term" value="P:methylation"/>
    <property type="evidence" value="ECO:0007669"/>
    <property type="project" value="UniProtKB-KW"/>
</dbReference>
<dbReference type="Proteomes" id="UP000216345">
    <property type="component" value="Unassembled WGS sequence"/>
</dbReference>
<evidence type="ECO:0000313" key="3">
    <source>
        <dbReference type="Proteomes" id="UP000216345"/>
    </source>
</evidence>